<dbReference type="PANTHER" id="PTHR46401">
    <property type="entry name" value="GLYCOSYLTRANSFERASE WBBK-RELATED"/>
    <property type="match status" value="1"/>
</dbReference>
<proteinExistence type="predicted"/>
<dbReference type="GO" id="GO:0009103">
    <property type="term" value="P:lipopolysaccharide biosynthetic process"/>
    <property type="evidence" value="ECO:0007669"/>
    <property type="project" value="TreeGrafter"/>
</dbReference>
<dbReference type="Proteomes" id="UP000220828">
    <property type="component" value="Unassembled WGS sequence"/>
</dbReference>
<keyword evidence="1 3" id="KW-0808">Transferase</keyword>
<protein>
    <submittedName>
        <fullName evidence="3">Glycosyl transferase</fullName>
    </submittedName>
</protein>
<dbReference type="CDD" id="cd03809">
    <property type="entry name" value="GT4_MtfB-like"/>
    <property type="match status" value="1"/>
</dbReference>
<reference evidence="3 4" key="1">
    <citation type="submission" date="2017-09" db="EMBL/GenBank/DDBJ databases">
        <title>Whole genomes of Flavobacteriaceae.</title>
        <authorList>
            <person name="Stine C."/>
            <person name="Li C."/>
            <person name="Tadesse D."/>
        </authorList>
    </citation>
    <scope>NUCLEOTIDE SEQUENCE [LARGE SCALE GENOMIC DNA]</scope>
    <source>
        <strain evidence="3 4">ATCC 35036</strain>
    </source>
</reference>
<evidence type="ECO:0000313" key="3">
    <source>
        <dbReference type="EMBL" id="PDS24623.1"/>
    </source>
</evidence>
<feature type="domain" description="Glycosyl transferase family 1" evidence="2">
    <location>
        <begin position="199"/>
        <end position="349"/>
    </location>
</feature>
<comment type="caution">
    <text evidence="3">The sequence shown here is derived from an EMBL/GenBank/DDBJ whole genome shotgun (WGS) entry which is preliminary data.</text>
</comment>
<dbReference type="EMBL" id="PCMW01000040">
    <property type="protein sequence ID" value="PDS24623.1"/>
    <property type="molecule type" value="Genomic_DNA"/>
</dbReference>
<evidence type="ECO:0000313" key="4">
    <source>
        <dbReference type="Proteomes" id="UP000220828"/>
    </source>
</evidence>
<dbReference type="SUPFAM" id="SSF53756">
    <property type="entry name" value="UDP-Glycosyltransferase/glycogen phosphorylase"/>
    <property type="match status" value="1"/>
</dbReference>
<dbReference type="AlphaFoldDB" id="A0A2H3KBT0"/>
<dbReference type="InterPro" id="IPR001296">
    <property type="entry name" value="Glyco_trans_1"/>
</dbReference>
<dbReference type="Gene3D" id="3.40.50.2000">
    <property type="entry name" value="Glycogen Phosphorylase B"/>
    <property type="match status" value="2"/>
</dbReference>
<dbReference type="PANTHER" id="PTHR46401:SF2">
    <property type="entry name" value="GLYCOSYLTRANSFERASE WBBK-RELATED"/>
    <property type="match status" value="1"/>
</dbReference>
<evidence type="ECO:0000256" key="1">
    <source>
        <dbReference type="ARBA" id="ARBA00022679"/>
    </source>
</evidence>
<sequence length="382" mass="43537">MILGIDASNIRAGGGLTHLKAILENGNPINQGFTKVIVWSNNQTLQQLPTVDWLEKQSHPHLNKSSIWCFFFQIFYLKTIAVQNKCSVIFAPGGTFVSIFLPFVTMSQNMLPFEYQESKHYNFAMRVRLFILFFTQSFSFKRASGMIFLTQYAQNFISKKIKIQSNKTIKIPHGVSAQFQLAPRIQCPASDFNSHHLFEFLYVSYVTIYKHHWNIAQAVCELHQEGYPIKVTLIGSTLDSFEKVQNVLNNFSNASECVTYIPGLPHQQLIQHYHQANAFVFGSSCENMPIILIEAMSAGLPIISSNAGPMPEVLGDAGLYFNPRQVSEIKEAMVQIFENQNLRIQLSQKSFAKTLDYTWQNCANNTFQFLYQVAQKNETKIE</sequence>
<dbReference type="OrthoDB" id="9811239at2"/>
<name>A0A2H3KBT0_9FLAO</name>
<dbReference type="RefSeq" id="WP_097554052.1">
    <property type="nucleotide sequence ID" value="NZ_PCMW01000040.1"/>
</dbReference>
<dbReference type="Pfam" id="PF00534">
    <property type="entry name" value="Glycos_transf_1"/>
    <property type="match status" value="1"/>
</dbReference>
<accession>A0A2H3KBT0</accession>
<evidence type="ECO:0000259" key="2">
    <source>
        <dbReference type="Pfam" id="PF00534"/>
    </source>
</evidence>
<gene>
    <name evidence="3" type="ORF">B0A77_07550</name>
</gene>
<dbReference type="GO" id="GO:0016757">
    <property type="term" value="F:glycosyltransferase activity"/>
    <property type="evidence" value="ECO:0007669"/>
    <property type="project" value="InterPro"/>
</dbReference>
<organism evidence="3 4">
    <name type="scientific">Flavobacterium branchiophilum</name>
    <dbReference type="NCBI Taxonomy" id="55197"/>
    <lineage>
        <taxon>Bacteria</taxon>
        <taxon>Pseudomonadati</taxon>
        <taxon>Bacteroidota</taxon>
        <taxon>Flavobacteriia</taxon>
        <taxon>Flavobacteriales</taxon>
        <taxon>Flavobacteriaceae</taxon>
        <taxon>Flavobacterium</taxon>
    </lineage>
</organism>